<proteinExistence type="predicted"/>
<evidence type="ECO:0000313" key="1">
    <source>
        <dbReference type="EMBL" id="TVP39495.1"/>
    </source>
</evidence>
<dbReference type="AlphaFoldDB" id="A0A557SSC5"/>
<reference evidence="1 2" key="1">
    <citation type="journal article" date="2019" name="Front. Microbiol.">
        <title>Ammonia Oxidation by the Arctic Terrestrial Thaumarchaeote Candidatus Nitrosocosmicus arcticus Is Stimulated by Increasing Temperatures.</title>
        <authorList>
            <person name="Alves R.J.E."/>
            <person name="Kerou M."/>
            <person name="Zappe A."/>
            <person name="Bittner R."/>
            <person name="Abby S.S."/>
            <person name="Schmidt H.A."/>
            <person name="Pfeifer K."/>
            <person name="Schleper C."/>
        </authorList>
    </citation>
    <scope>NUCLEOTIDE SEQUENCE [LARGE SCALE GENOMIC DNA]</scope>
    <source>
        <strain evidence="1 2">Kfb</strain>
    </source>
</reference>
<organism evidence="1 2">
    <name type="scientific">Candidatus Nitrosocosmicus arcticus</name>
    <dbReference type="NCBI Taxonomy" id="2035267"/>
    <lineage>
        <taxon>Archaea</taxon>
        <taxon>Nitrososphaerota</taxon>
        <taxon>Nitrososphaeria</taxon>
        <taxon>Nitrososphaerales</taxon>
        <taxon>Nitrososphaeraceae</taxon>
        <taxon>Candidatus Nitrosocosmicus</taxon>
    </lineage>
</organism>
<keyword evidence="2" id="KW-1185">Reference proteome</keyword>
<sequence length="81" mass="9043">MNLCIIPTPPSLASAIAILDSVTESMLALIIGMLRLTFDESRVFRLVCDRDTIGDFLGTKRTSSKVRPSLKYNITLIHIMF</sequence>
<dbReference type="Proteomes" id="UP000315289">
    <property type="component" value="Unassembled WGS sequence"/>
</dbReference>
<evidence type="ECO:0000313" key="2">
    <source>
        <dbReference type="Proteomes" id="UP000315289"/>
    </source>
</evidence>
<accession>A0A557SSC5</accession>
<protein>
    <submittedName>
        <fullName evidence="1">Uncharacterized protein</fullName>
    </submittedName>
</protein>
<dbReference type="EMBL" id="VOAH01000015">
    <property type="protein sequence ID" value="TVP39495.1"/>
    <property type="molecule type" value="Genomic_DNA"/>
</dbReference>
<comment type="caution">
    <text evidence="1">The sequence shown here is derived from an EMBL/GenBank/DDBJ whole genome shotgun (WGS) entry which is preliminary data.</text>
</comment>
<name>A0A557SSC5_9ARCH</name>
<gene>
    <name evidence="1" type="ORF">NARC_150089</name>
</gene>